<reference evidence="1 2" key="1">
    <citation type="submission" date="2020-08" db="EMBL/GenBank/DDBJ databases">
        <title>Genomic Encyclopedia of Archaeal and Bacterial Type Strains, Phase II (KMG-II): from individual species to whole genera.</title>
        <authorList>
            <person name="Goeker M."/>
        </authorList>
    </citation>
    <scope>NUCLEOTIDE SEQUENCE [LARGE SCALE GENOMIC DNA]</scope>
    <source>
        <strain evidence="1 2">DSM 43850</strain>
    </source>
</reference>
<evidence type="ECO:0000313" key="1">
    <source>
        <dbReference type="EMBL" id="MBA8932159.1"/>
    </source>
</evidence>
<gene>
    <name evidence="1" type="ORF">BC739_009418</name>
</gene>
<keyword evidence="2" id="KW-1185">Reference proteome</keyword>
<protein>
    <submittedName>
        <fullName evidence="1">Uncharacterized protein</fullName>
    </submittedName>
</protein>
<comment type="caution">
    <text evidence="1">The sequence shown here is derived from an EMBL/GenBank/DDBJ whole genome shotgun (WGS) entry which is preliminary data.</text>
</comment>
<dbReference type="EMBL" id="JACJID010000011">
    <property type="protein sequence ID" value="MBA8932159.1"/>
    <property type="molecule type" value="Genomic_DNA"/>
</dbReference>
<accession>A0ABR6BZ31</accession>
<organism evidence="1 2">
    <name type="scientific">Kutzneria viridogrisea</name>
    <dbReference type="NCBI Taxonomy" id="47990"/>
    <lineage>
        <taxon>Bacteria</taxon>
        <taxon>Bacillati</taxon>
        <taxon>Actinomycetota</taxon>
        <taxon>Actinomycetes</taxon>
        <taxon>Pseudonocardiales</taxon>
        <taxon>Pseudonocardiaceae</taxon>
        <taxon>Kutzneria</taxon>
    </lineage>
</organism>
<sequence>MLRRLSVDQMCKAAYTCPSVWEDDTDPEYLVVVGHQVPNETVPMAEGEIAIRIKRQVVADAKIG</sequence>
<dbReference type="RefSeq" id="WP_182840683.1">
    <property type="nucleotide sequence ID" value="NZ_BAAABQ010000083.1"/>
</dbReference>
<proteinExistence type="predicted"/>
<dbReference type="Proteomes" id="UP000517916">
    <property type="component" value="Unassembled WGS sequence"/>
</dbReference>
<evidence type="ECO:0000313" key="2">
    <source>
        <dbReference type="Proteomes" id="UP000517916"/>
    </source>
</evidence>
<name>A0ABR6BZ31_9PSEU</name>